<dbReference type="Proteomes" id="UP000008711">
    <property type="component" value="Unassembled WGS sequence"/>
</dbReference>
<organism evidence="1 2">
    <name type="scientific">Drosophila erecta</name>
    <name type="common">Fruit fly</name>
    <dbReference type="NCBI Taxonomy" id="7220"/>
    <lineage>
        <taxon>Eukaryota</taxon>
        <taxon>Metazoa</taxon>
        <taxon>Ecdysozoa</taxon>
        <taxon>Arthropoda</taxon>
        <taxon>Hexapoda</taxon>
        <taxon>Insecta</taxon>
        <taxon>Pterygota</taxon>
        <taxon>Neoptera</taxon>
        <taxon>Endopterygota</taxon>
        <taxon>Diptera</taxon>
        <taxon>Brachycera</taxon>
        <taxon>Muscomorpha</taxon>
        <taxon>Ephydroidea</taxon>
        <taxon>Drosophilidae</taxon>
        <taxon>Drosophila</taxon>
        <taxon>Sophophora</taxon>
    </lineage>
</organism>
<gene>
    <name evidence="1" type="primary">Dere\GG14641</name>
    <name evidence="1" type="synonym">dere_GLEANR_14792</name>
    <name evidence="1" type="synonym">GG14641</name>
    <name evidence="1" type="ORF">Dere_GG14641</name>
</gene>
<reference evidence="1 2" key="1">
    <citation type="journal article" date="2007" name="Nature">
        <title>Evolution of genes and genomes on the Drosophila phylogeny.</title>
        <authorList>
            <consortium name="Drosophila 12 Genomes Consortium"/>
            <person name="Clark A.G."/>
            <person name="Eisen M.B."/>
            <person name="Smith D.R."/>
            <person name="Bergman C.M."/>
            <person name="Oliver B."/>
            <person name="Markow T.A."/>
            <person name="Kaufman T.C."/>
            <person name="Kellis M."/>
            <person name="Gelbart W."/>
            <person name="Iyer V.N."/>
            <person name="Pollard D.A."/>
            <person name="Sackton T.B."/>
            <person name="Larracuente A.M."/>
            <person name="Singh N.D."/>
            <person name="Abad J.P."/>
            <person name="Abt D.N."/>
            <person name="Adryan B."/>
            <person name="Aguade M."/>
            <person name="Akashi H."/>
            <person name="Anderson W.W."/>
            <person name="Aquadro C.F."/>
            <person name="Ardell D.H."/>
            <person name="Arguello R."/>
            <person name="Artieri C.G."/>
            <person name="Barbash D.A."/>
            <person name="Barker D."/>
            <person name="Barsanti P."/>
            <person name="Batterham P."/>
            <person name="Batzoglou S."/>
            <person name="Begun D."/>
            <person name="Bhutkar A."/>
            <person name="Blanco E."/>
            <person name="Bosak S.A."/>
            <person name="Bradley R.K."/>
            <person name="Brand A.D."/>
            <person name="Brent M.R."/>
            <person name="Brooks A.N."/>
            <person name="Brown R.H."/>
            <person name="Butlin R.K."/>
            <person name="Caggese C."/>
            <person name="Calvi B.R."/>
            <person name="Bernardo de Carvalho A."/>
            <person name="Caspi A."/>
            <person name="Castrezana S."/>
            <person name="Celniker S.E."/>
            <person name="Chang J.L."/>
            <person name="Chapple C."/>
            <person name="Chatterji S."/>
            <person name="Chinwalla A."/>
            <person name="Civetta A."/>
            <person name="Clifton S.W."/>
            <person name="Comeron J.M."/>
            <person name="Costello J.C."/>
            <person name="Coyne J.A."/>
            <person name="Daub J."/>
            <person name="David R.G."/>
            <person name="Delcher A.L."/>
            <person name="Delehaunty K."/>
            <person name="Do C.B."/>
            <person name="Ebling H."/>
            <person name="Edwards K."/>
            <person name="Eickbush T."/>
            <person name="Evans J.D."/>
            <person name="Filipski A."/>
            <person name="Findeiss S."/>
            <person name="Freyhult E."/>
            <person name="Fulton L."/>
            <person name="Fulton R."/>
            <person name="Garcia A.C."/>
            <person name="Gardiner A."/>
            <person name="Garfield D.A."/>
            <person name="Garvin B.E."/>
            <person name="Gibson G."/>
            <person name="Gilbert D."/>
            <person name="Gnerre S."/>
            <person name="Godfrey J."/>
            <person name="Good R."/>
            <person name="Gotea V."/>
            <person name="Gravely B."/>
            <person name="Greenberg A.J."/>
            <person name="Griffiths-Jones S."/>
            <person name="Gross S."/>
            <person name="Guigo R."/>
            <person name="Gustafson E.A."/>
            <person name="Haerty W."/>
            <person name="Hahn M.W."/>
            <person name="Halligan D.L."/>
            <person name="Halpern A.L."/>
            <person name="Halter G.M."/>
            <person name="Han M.V."/>
            <person name="Heger A."/>
            <person name="Hillier L."/>
            <person name="Hinrichs A.S."/>
            <person name="Holmes I."/>
            <person name="Hoskins R.A."/>
            <person name="Hubisz M.J."/>
            <person name="Hultmark D."/>
            <person name="Huntley M.A."/>
            <person name="Jaffe D.B."/>
            <person name="Jagadeeshan S."/>
            <person name="Jeck W.R."/>
            <person name="Johnson J."/>
            <person name="Jones C.D."/>
            <person name="Jordan W.C."/>
            <person name="Karpen G.H."/>
            <person name="Kataoka E."/>
            <person name="Keightley P.D."/>
            <person name="Kheradpour P."/>
            <person name="Kirkness E.F."/>
            <person name="Koerich L.B."/>
            <person name="Kristiansen K."/>
            <person name="Kudrna D."/>
            <person name="Kulathinal R.J."/>
            <person name="Kumar S."/>
            <person name="Kwok R."/>
            <person name="Lander E."/>
            <person name="Langley C.H."/>
            <person name="Lapoint R."/>
            <person name="Lazzaro B.P."/>
            <person name="Lee S.J."/>
            <person name="Levesque L."/>
            <person name="Li R."/>
            <person name="Lin C.F."/>
            <person name="Lin M.F."/>
            <person name="Lindblad-Toh K."/>
            <person name="Llopart A."/>
            <person name="Long M."/>
            <person name="Low L."/>
            <person name="Lozovsky E."/>
            <person name="Lu J."/>
            <person name="Luo M."/>
            <person name="Machado C.A."/>
            <person name="Makalowski W."/>
            <person name="Marzo M."/>
            <person name="Matsuda M."/>
            <person name="Matzkin L."/>
            <person name="McAllister B."/>
            <person name="McBride C.S."/>
            <person name="McKernan B."/>
            <person name="McKernan K."/>
            <person name="Mendez-Lago M."/>
            <person name="Minx P."/>
            <person name="Mollenhauer M.U."/>
            <person name="Montooth K."/>
            <person name="Mount S.M."/>
            <person name="Mu X."/>
            <person name="Myers E."/>
            <person name="Negre B."/>
            <person name="Newfeld S."/>
            <person name="Nielsen R."/>
            <person name="Noor M.A."/>
            <person name="O'Grady P."/>
            <person name="Pachter L."/>
            <person name="Papaceit M."/>
            <person name="Parisi M.J."/>
            <person name="Parisi M."/>
            <person name="Parts L."/>
            <person name="Pedersen J.S."/>
            <person name="Pesole G."/>
            <person name="Phillippy A.M."/>
            <person name="Ponting C.P."/>
            <person name="Pop M."/>
            <person name="Porcelli D."/>
            <person name="Powell J.R."/>
            <person name="Prohaska S."/>
            <person name="Pruitt K."/>
            <person name="Puig M."/>
            <person name="Quesneville H."/>
            <person name="Ram K.R."/>
            <person name="Rand D."/>
            <person name="Rasmussen M.D."/>
            <person name="Reed L.K."/>
            <person name="Reenan R."/>
            <person name="Reily A."/>
            <person name="Remington K.A."/>
            <person name="Rieger T.T."/>
            <person name="Ritchie M.G."/>
            <person name="Robin C."/>
            <person name="Rogers Y.H."/>
            <person name="Rohde C."/>
            <person name="Rozas J."/>
            <person name="Rubenfield M.J."/>
            <person name="Ruiz A."/>
            <person name="Russo S."/>
            <person name="Salzberg S.L."/>
            <person name="Sanchez-Gracia A."/>
            <person name="Saranga D.J."/>
            <person name="Sato H."/>
            <person name="Schaeffer S.W."/>
            <person name="Schatz M.C."/>
            <person name="Schlenke T."/>
            <person name="Schwartz R."/>
            <person name="Segarra C."/>
            <person name="Singh R.S."/>
            <person name="Sirot L."/>
            <person name="Sirota M."/>
            <person name="Sisneros N.B."/>
            <person name="Smith C.D."/>
            <person name="Smith T.F."/>
            <person name="Spieth J."/>
            <person name="Stage D.E."/>
            <person name="Stark A."/>
            <person name="Stephan W."/>
            <person name="Strausberg R.L."/>
            <person name="Strempel S."/>
            <person name="Sturgill D."/>
            <person name="Sutton G."/>
            <person name="Sutton G.G."/>
            <person name="Tao W."/>
            <person name="Teichmann S."/>
            <person name="Tobari Y.N."/>
            <person name="Tomimura Y."/>
            <person name="Tsolas J.M."/>
            <person name="Valente V.L."/>
            <person name="Venter E."/>
            <person name="Venter J.C."/>
            <person name="Vicario S."/>
            <person name="Vieira F.G."/>
            <person name="Vilella A.J."/>
            <person name="Villasante A."/>
            <person name="Walenz B."/>
            <person name="Wang J."/>
            <person name="Wasserman M."/>
            <person name="Watts T."/>
            <person name="Wilson D."/>
            <person name="Wilson R.K."/>
            <person name="Wing R.A."/>
            <person name="Wolfner M.F."/>
            <person name="Wong A."/>
            <person name="Wong G.K."/>
            <person name="Wu C.I."/>
            <person name="Wu G."/>
            <person name="Yamamoto D."/>
            <person name="Yang H.P."/>
            <person name="Yang S.P."/>
            <person name="Yorke J.A."/>
            <person name="Yoshida K."/>
            <person name="Zdobnov E."/>
            <person name="Zhang P."/>
            <person name="Zhang Y."/>
            <person name="Zimin A.V."/>
            <person name="Baldwin J."/>
            <person name="Abdouelleil A."/>
            <person name="Abdulkadir J."/>
            <person name="Abebe A."/>
            <person name="Abera B."/>
            <person name="Abreu J."/>
            <person name="Acer S.C."/>
            <person name="Aftuck L."/>
            <person name="Alexander A."/>
            <person name="An P."/>
            <person name="Anderson E."/>
            <person name="Anderson S."/>
            <person name="Arachi H."/>
            <person name="Azer M."/>
            <person name="Bachantsang P."/>
            <person name="Barry A."/>
            <person name="Bayul T."/>
            <person name="Berlin A."/>
            <person name="Bessette D."/>
            <person name="Bloom T."/>
            <person name="Blye J."/>
            <person name="Boguslavskiy L."/>
            <person name="Bonnet C."/>
            <person name="Boukhgalter B."/>
            <person name="Bourzgui I."/>
            <person name="Brown A."/>
            <person name="Cahill P."/>
            <person name="Channer S."/>
            <person name="Cheshatsang Y."/>
            <person name="Chuda L."/>
            <person name="Citroen M."/>
            <person name="Collymore A."/>
            <person name="Cooke P."/>
            <person name="Costello M."/>
            <person name="D'Aco K."/>
            <person name="Daza R."/>
            <person name="De Haan G."/>
            <person name="DeGray S."/>
            <person name="DeMaso C."/>
            <person name="Dhargay N."/>
            <person name="Dooley K."/>
            <person name="Dooley E."/>
            <person name="Doricent M."/>
            <person name="Dorje P."/>
            <person name="Dorjee K."/>
            <person name="Dupes A."/>
            <person name="Elong R."/>
            <person name="Falk J."/>
            <person name="Farina A."/>
            <person name="Faro S."/>
            <person name="Ferguson D."/>
            <person name="Fisher S."/>
            <person name="Foley C.D."/>
            <person name="Franke A."/>
            <person name="Friedrich D."/>
            <person name="Gadbois L."/>
            <person name="Gearin G."/>
            <person name="Gearin C.R."/>
            <person name="Giannoukos G."/>
            <person name="Goode T."/>
            <person name="Graham J."/>
            <person name="Grandbois E."/>
            <person name="Grewal S."/>
            <person name="Gyaltsen K."/>
            <person name="Hafez N."/>
            <person name="Hagos B."/>
            <person name="Hall J."/>
            <person name="Henson C."/>
            <person name="Hollinger A."/>
            <person name="Honan T."/>
            <person name="Huard M.D."/>
            <person name="Hughes L."/>
            <person name="Hurhula B."/>
            <person name="Husby M.E."/>
            <person name="Kamat A."/>
            <person name="Kanga B."/>
            <person name="Kashin S."/>
            <person name="Khazanovich D."/>
            <person name="Kisner P."/>
            <person name="Lance K."/>
            <person name="Lara M."/>
            <person name="Lee W."/>
            <person name="Lennon N."/>
            <person name="Letendre F."/>
            <person name="LeVine R."/>
            <person name="Lipovsky A."/>
            <person name="Liu X."/>
            <person name="Liu J."/>
            <person name="Liu S."/>
            <person name="Lokyitsang T."/>
            <person name="Lokyitsang Y."/>
            <person name="Lubonja R."/>
            <person name="Lui A."/>
            <person name="MacDonald P."/>
            <person name="Magnisalis V."/>
            <person name="Maru K."/>
            <person name="Matthews C."/>
            <person name="McCusker W."/>
            <person name="McDonough S."/>
            <person name="Mehta T."/>
            <person name="Meldrim J."/>
            <person name="Meneus L."/>
            <person name="Mihai O."/>
            <person name="Mihalev A."/>
            <person name="Mihova T."/>
            <person name="Mittelman R."/>
            <person name="Mlenga V."/>
            <person name="Montmayeur A."/>
            <person name="Mulrain L."/>
            <person name="Navidi A."/>
            <person name="Naylor J."/>
            <person name="Negash T."/>
            <person name="Nguyen T."/>
            <person name="Nguyen N."/>
            <person name="Nicol R."/>
            <person name="Norbu C."/>
            <person name="Norbu N."/>
            <person name="Novod N."/>
            <person name="O'Neill B."/>
            <person name="Osman S."/>
            <person name="Markiewicz E."/>
            <person name="Oyono O.L."/>
            <person name="Patti C."/>
            <person name="Phunkhang P."/>
            <person name="Pierre F."/>
            <person name="Priest M."/>
            <person name="Raghuraman S."/>
            <person name="Rege F."/>
            <person name="Reyes R."/>
            <person name="Rise C."/>
            <person name="Rogov P."/>
            <person name="Ross K."/>
            <person name="Ryan E."/>
            <person name="Settipalli S."/>
            <person name="Shea T."/>
            <person name="Sherpa N."/>
            <person name="Shi L."/>
            <person name="Shih D."/>
            <person name="Sparrow T."/>
            <person name="Spaulding J."/>
            <person name="Stalker J."/>
            <person name="Stange-Thomann N."/>
            <person name="Stavropoulos S."/>
            <person name="Stone C."/>
            <person name="Strader C."/>
            <person name="Tesfaye S."/>
            <person name="Thomson T."/>
            <person name="Thoulutsang Y."/>
            <person name="Thoulutsang D."/>
            <person name="Topham K."/>
            <person name="Topping I."/>
            <person name="Tsamla T."/>
            <person name="Vassiliev H."/>
            <person name="Vo A."/>
            <person name="Wangchuk T."/>
            <person name="Wangdi T."/>
            <person name="Weiand M."/>
            <person name="Wilkinson J."/>
            <person name="Wilson A."/>
            <person name="Yadav S."/>
            <person name="Young G."/>
            <person name="Yu Q."/>
            <person name="Zembek L."/>
            <person name="Zhong D."/>
            <person name="Zimmer A."/>
            <person name="Zwirko Z."/>
            <person name="Jaffe D.B."/>
            <person name="Alvarez P."/>
            <person name="Brockman W."/>
            <person name="Butler J."/>
            <person name="Chin C."/>
            <person name="Gnerre S."/>
            <person name="Grabherr M."/>
            <person name="Kleber M."/>
            <person name="Mauceli E."/>
            <person name="MacCallum I."/>
        </authorList>
    </citation>
    <scope>NUCLEOTIDE SEQUENCE [LARGE SCALE GENOMIC DNA]</scope>
    <source>
        <strain evidence="1 2">TSC#14021-0224.01</strain>
    </source>
</reference>
<evidence type="ECO:0000313" key="1">
    <source>
        <dbReference type="EMBL" id="EDV50075.2"/>
    </source>
</evidence>
<evidence type="ECO:0000313" key="2">
    <source>
        <dbReference type="Proteomes" id="UP000008711"/>
    </source>
</evidence>
<keyword evidence="2" id="KW-1185">Reference proteome</keyword>
<dbReference type="OrthoDB" id="8043893at2759"/>
<name>B3NJB3_DROER</name>
<sequence>MDKISILPDNLQSRVFALGPAPPGFRPPNAAEFASAESNLRKATRYLKNTYCKLDQLRTILKKERNNAKIPVYRDQSMTLAKQVIRSKELIGKYRVILIDLQDAEIFKVNRHIEQMEDLLSEVNNRLVSLRTKIQAETDPAKREIHVGSSFYLVREQHKTKGLCERWRDRLDQLTKARMDKTEQLTEKPMLINKPKTILNAETRKLQEAINLKQVALIKSGCKRCAYLRKVTKHGPSKLCKVCKKWADDEKAKAVVNKTTNKSPQMPKSKELEVRVRTDSVSEESTIKIEIEEKDETSNDEVDPTVVASLQNSLKSIYSKNMALAYVKVLQEYAMLNDNFRAIGLLTEVEKSVVNPPQNEDFDD</sequence>
<dbReference type="AlphaFoldDB" id="B3NJB3"/>
<reference evidence="1 2" key="2">
    <citation type="journal article" date="2008" name="Bioinformatics">
        <title>Assembly reconciliation.</title>
        <authorList>
            <person name="Zimin A.V."/>
            <person name="Smith D.R."/>
            <person name="Sutton G."/>
            <person name="Yorke J.A."/>
        </authorList>
    </citation>
    <scope>NUCLEOTIDE SEQUENCE [LARGE SCALE GENOMIC DNA]</scope>
    <source>
        <strain evidence="1 2">TSC#14021-0224.01</strain>
    </source>
</reference>
<dbReference type="HOGENOM" id="CLU_710324_0_0_1"/>
<protein>
    <submittedName>
        <fullName evidence="1">Uncharacterized protein</fullName>
    </submittedName>
</protein>
<proteinExistence type="predicted"/>
<dbReference type="EMBL" id="CH954178">
    <property type="protein sequence ID" value="EDV50075.2"/>
    <property type="molecule type" value="Genomic_DNA"/>
</dbReference>
<accession>B3NJB3</accession>